<evidence type="ECO:0000313" key="5">
    <source>
        <dbReference type="Proteomes" id="UP000238163"/>
    </source>
</evidence>
<evidence type="ECO:0000313" key="4">
    <source>
        <dbReference type="Proteomes" id="UP000197092"/>
    </source>
</evidence>
<dbReference type="RefSeq" id="WP_038230922.1">
    <property type="nucleotide sequence ID" value="NZ_CP018308.1"/>
</dbReference>
<proteinExistence type="inferred from homology"/>
<organism evidence="2 4">
    <name type="scientific">Vibrio mediterranei</name>
    <dbReference type="NCBI Taxonomy" id="689"/>
    <lineage>
        <taxon>Bacteria</taxon>
        <taxon>Pseudomonadati</taxon>
        <taxon>Pseudomonadota</taxon>
        <taxon>Gammaproteobacteria</taxon>
        <taxon>Vibrionales</taxon>
        <taxon>Vibrionaceae</taxon>
        <taxon>Vibrio</taxon>
    </lineage>
</organism>
<dbReference type="Proteomes" id="UP000238163">
    <property type="component" value="Unassembled WGS sequence"/>
</dbReference>
<dbReference type="AlphaFoldDB" id="A0AAJ3BID8"/>
<dbReference type="InterPro" id="IPR001602">
    <property type="entry name" value="UPF0047_YjbQ-like"/>
</dbReference>
<dbReference type="Pfam" id="PF01894">
    <property type="entry name" value="YjbQ"/>
    <property type="match status" value="1"/>
</dbReference>
<reference evidence="2" key="3">
    <citation type="journal article" date="2018" name="BMC Genomics">
        <title>Comparative genomic analysis reveals the evolution and environmental adaptation strategies of vibrios.</title>
        <authorList>
            <person name="Lin H."/>
            <person name="Yu M."/>
            <person name="Wang X."/>
            <person name="Zhang X.H."/>
        </authorList>
    </citation>
    <scope>NUCLEOTIDE SEQUENCE</scope>
    <source>
        <strain evidence="2">QT6D1</strain>
    </source>
</reference>
<gene>
    <name evidence="2" type="ORF">BSZ05_04680</name>
    <name evidence="3" type="ORF">COR51_11770</name>
</gene>
<dbReference type="PANTHER" id="PTHR30615">
    <property type="entry name" value="UNCHARACTERIZED PROTEIN YJBQ-RELATED"/>
    <property type="match status" value="1"/>
</dbReference>
<reference evidence="4" key="1">
    <citation type="submission" date="2016-12" db="EMBL/GenBank/DDBJ databases">
        <title>Comparative genomic analysis reveals the diversity, evolution, and environmental adaptation strategies of the genus Vibrio.</title>
        <authorList>
            <person name="Lin H."/>
            <person name="Wang X."/>
            <person name="Zhang X.-H."/>
        </authorList>
    </citation>
    <scope>NUCLEOTIDE SEQUENCE [LARGE SCALE GENOMIC DNA]</scope>
    <source>
        <strain evidence="4">QT6D1</strain>
    </source>
</reference>
<dbReference type="SUPFAM" id="SSF111038">
    <property type="entry name" value="YjbQ-like"/>
    <property type="match status" value="1"/>
</dbReference>
<sequence length="140" mass="15814">MWQQKTLYLSAKARGFHLITDEIEQQLPQLQDYSVGLLHLFIQHTSASLTLNENADPTVRSDMESHFNRYVPENAPYYKHTYEGSDDMPAHIKSSLLGASVTIPISQGQLALGTWQGIYLGEHRDFGGERRIIATLQGQI</sequence>
<dbReference type="EMBL" id="CP018308">
    <property type="protein sequence ID" value="ASI89152.1"/>
    <property type="molecule type" value="Genomic_DNA"/>
</dbReference>
<protein>
    <recommendedName>
        <fullName evidence="6">YjbQ family protein</fullName>
    </recommendedName>
</protein>
<keyword evidence="5" id="KW-1185">Reference proteome</keyword>
<dbReference type="PROSITE" id="PS01314">
    <property type="entry name" value="UPF0047"/>
    <property type="match status" value="1"/>
</dbReference>
<comment type="similarity">
    <text evidence="1">Belongs to the UPF0047 family.</text>
</comment>
<reference evidence="3 5" key="4">
    <citation type="submission" date="2018-03" db="EMBL/GenBank/DDBJ databases">
        <title>Genetic Diversity and Phenotypic Plasticity of AHL Mediated Quorum Sensing in Environmental Strains of Vibrio mediterranei.</title>
        <authorList>
            <person name="Lantoine F."/>
            <person name="Vouve F."/>
        </authorList>
    </citation>
    <scope>NUCLEOTIDE SEQUENCE [LARGE SCALE GENOMIC DNA]</scope>
    <source>
        <strain evidence="3 5">17LN0615E</strain>
    </source>
</reference>
<evidence type="ECO:0000313" key="2">
    <source>
        <dbReference type="EMBL" id="ASI89152.1"/>
    </source>
</evidence>
<name>A0AAJ3BID8_9VIBR</name>
<evidence type="ECO:0000256" key="1">
    <source>
        <dbReference type="ARBA" id="ARBA00005534"/>
    </source>
</evidence>
<evidence type="ECO:0000313" key="3">
    <source>
        <dbReference type="EMBL" id="PRQ67250.1"/>
    </source>
</evidence>
<dbReference type="EMBL" id="NWTN01000006">
    <property type="protein sequence ID" value="PRQ67250.1"/>
    <property type="molecule type" value="Genomic_DNA"/>
</dbReference>
<reference evidence="3" key="2">
    <citation type="submission" date="2017-09" db="EMBL/GenBank/DDBJ databases">
        <authorList>
            <person name="Girard L."/>
            <person name="Lami R."/>
            <person name="Suzuki M."/>
            <person name="Baudart J."/>
        </authorList>
    </citation>
    <scope>NUCLEOTIDE SEQUENCE</scope>
    <source>
        <strain evidence="3">17LN0615E</strain>
    </source>
</reference>
<evidence type="ECO:0008006" key="6">
    <source>
        <dbReference type="Google" id="ProtNLM"/>
    </source>
</evidence>
<dbReference type="Proteomes" id="UP000197092">
    <property type="component" value="Chromosome 1"/>
</dbReference>
<dbReference type="InterPro" id="IPR035917">
    <property type="entry name" value="YjbQ-like_sf"/>
</dbReference>
<dbReference type="Gene3D" id="2.60.120.460">
    <property type="entry name" value="YjbQ-like"/>
    <property type="match status" value="1"/>
</dbReference>
<accession>A0AAJ3BID8</accession>
<dbReference type="KEGG" id="vsh:BSZ05_04680"/>
<dbReference type="PANTHER" id="PTHR30615:SF8">
    <property type="entry name" value="UPF0047 PROTEIN C4A8.02C"/>
    <property type="match status" value="1"/>
</dbReference>
<dbReference type="NCBIfam" id="TIGR00149">
    <property type="entry name" value="TIGR00149_YjbQ"/>
    <property type="match status" value="1"/>
</dbReference>
<dbReference type="PIRSF" id="PIRSF004681">
    <property type="entry name" value="UCP004681"/>
    <property type="match status" value="1"/>
</dbReference>